<evidence type="ECO:0000313" key="8">
    <source>
        <dbReference type="EMBL" id="JAU04378.1"/>
    </source>
</evidence>
<dbReference type="FunFam" id="3.30.420.80:FF:000014">
    <property type="entry name" value="Probable ribosomal protein S11, mitochondrial"/>
    <property type="match status" value="1"/>
</dbReference>
<evidence type="ECO:0000256" key="3">
    <source>
        <dbReference type="ARBA" id="ARBA00007116"/>
    </source>
</evidence>
<evidence type="ECO:0000256" key="7">
    <source>
        <dbReference type="SAM" id="MobiDB-lite"/>
    </source>
</evidence>
<dbReference type="HAMAP" id="MF_01310">
    <property type="entry name" value="Ribosomal_uS11"/>
    <property type="match status" value="1"/>
</dbReference>
<sequence>MNGLSRHLRASSFLSLIRSYGGINSIRRFSSQSDGFSVSGGRSGDQEPNAEKSASPLKTFSEMKAGIFNKIGNGGGYSVAPNAPPPFKTATRPRFPNTLPDQFSQMNPGLPDTGGGSGFSAPSSYQNFTKSSLLKDSFRSGQRGPKDLDFVREVIEGDEGRNAGLSFHFHRPNLETNADIIHIKMLRNNTFVTVTDSKGNVKCKATSGSLPDLKGGRKMTNYTADATAENIGRRAKAMGLKSVVVKVNGFTHFKKKRKAIVAFRDGFTNSRSDQNPIVYIEDTTRKAHNGCRLPRKRRV</sequence>
<feature type="region of interest" description="Disordered" evidence="7">
    <location>
        <begin position="31"/>
        <end position="58"/>
    </location>
</feature>
<dbReference type="GO" id="GO:1990904">
    <property type="term" value="C:ribonucleoprotein complex"/>
    <property type="evidence" value="ECO:0007669"/>
    <property type="project" value="UniProtKB-KW"/>
</dbReference>
<name>A0A1J3C9F4_NOCCA</name>
<dbReference type="InterPro" id="IPR001971">
    <property type="entry name" value="Ribosomal_uS11"/>
</dbReference>
<dbReference type="AlphaFoldDB" id="A0A1J3C9F4"/>
<comment type="similarity">
    <text evidence="2">Belongs to the universal ribosomal protein uS11 family.</text>
</comment>
<dbReference type="InterPro" id="IPR057268">
    <property type="entry name" value="Ribosomal_L18"/>
</dbReference>
<comment type="subcellular location">
    <subcellularLocation>
        <location evidence="1">Mitochondrion</location>
    </subcellularLocation>
</comment>
<dbReference type="GO" id="GO:0005739">
    <property type="term" value="C:mitochondrion"/>
    <property type="evidence" value="ECO:0007669"/>
    <property type="project" value="UniProtKB-SubCell"/>
</dbReference>
<dbReference type="GO" id="GO:0005840">
    <property type="term" value="C:ribosome"/>
    <property type="evidence" value="ECO:0007669"/>
    <property type="project" value="UniProtKB-KW"/>
</dbReference>
<keyword evidence="5" id="KW-0496">Mitochondrion</keyword>
<dbReference type="Gene3D" id="3.30.420.80">
    <property type="entry name" value="Ribosomal protein S11"/>
    <property type="match status" value="1"/>
</dbReference>
<evidence type="ECO:0000256" key="2">
    <source>
        <dbReference type="ARBA" id="ARBA00006194"/>
    </source>
</evidence>
<protein>
    <submittedName>
        <fullName evidence="8">30S ribosomal protein S11</fullName>
    </submittedName>
</protein>
<dbReference type="InterPro" id="IPR036967">
    <property type="entry name" value="Ribosomal_uS11_sf"/>
</dbReference>
<comment type="similarity">
    <text evidence="3">Belongs to the universal ribosomal protein uL18 family.</text>
</comment>
<gene>
    <name evidence="8" type="ORF">GA_TR5896_c0_g1_i1_g.19388</name>
</gene>
<accession>A0A1J3C9F4</accession>
<dbReference type="Pfam" id="PF00411">
    <property type="entry name" value="Ribosomal_S11"/>
    <property type="match status" value="1"/>
</dbReference>
<dbReference type="GO" id="GO:0006412">
    <property type="term" value="P:translation"/>
    <property type="evidence" value="ECO:0007669"/>
    <property type="project" value="InterPro"/>
</dbReference>
<dbReference type="PANTHER" id="PTHR11759">
    <property type="entry name" value="40S RIBOSOMAL PROTEIN S14/30S RIBOSOMAL PROTEIN S11"/>
    <property type="match status" value="1"/>
</dbReference>
<organism evidence="8">
    <name type="scientific">Noccaea caerulescens</name>
    <name type="common">Alpine penny-cress</name>
    <name type="synonym">Thlaspi caerulescens</name>
    <dbReference type="NCBI Taxonomy" id="107243"/>
    <lineage>
        <taxon>Eukaryota</taxon>
        <taxon>Viridiplantae</taxon>
        <taxon>Streptophyta</taxon>
        <taxon>Embryophyta</taxon>
        <taxon>Tracheophyta</taxon>
        <taxon>Spermatophyta</taxon>
        <taxon>Magnoliopsida</taxon>
        <taxon>eudicotyledons</taxon>
        <taxon>Gunneridae</taxon>
        <taxon>Pentapetalae</taxon>
        <taxon>rosids</taxon>
        <taxon>malvids</taxon>
        <taxon>Brassicales</taxon>
        <taxon>Brassicaceae</taxon>
        <taxon>Coluteocarpeae</taxon>
        <taxon>Noccaea</taxon>
    </lineage>
</organism>
<keyword evidence="4 8" id="KW-0689">Ribosomal protein</keyword>
<dbReference type="CDD" id="cd00432">
    <property type="entry name" value="Ribosomal_L18_L5e"/>
    <property type="match status" value="1"/>
</dbReference>
<evidence type="ECO:0000256" key="6">
    <source>
        <dbReference type="ARBA" id="ARBA00023274"/>
    </source>
</evidence>
<dbReference type="SUPFAM" id="SSF53137">
    <property type="entry name" value="Translational machinery components"/>
    <property type="match status" value="1"/>
</dbReference>
<evidence type="ECO:0000256" key="4">
    <source>
        <dbReference type="ARBA" id="ARBA00022980"/>
    </source>
</evidence>
<dbReference type="EMBL" id="GEVI01027942">
    <property type="protein sequence ID" value="JAU04378.1"/>
    <property type="molecule type" value="Transcribed_RNA"/>
</dbReference>
<evidence type="ECO:0000256" key="5">
    <source>
        <dbReference type="ARBA" id="ARBA00023128"/>
    </source>
</evidence>
<keyword evidence="6" id="KW-0687">Ribonucleoprotein</keyword>
<proteinExistence type="inferred from homology"/>
<reference evidence="8" key="1">
    <citation type="submission" date="2016-07" db="EMBL/GenBank/DDBJ databases">
        <title>De novo transcriptome assembly of four accessions of the metal hyperaccumulator plant Noccaea caerulescens.</title>
        <authorList>
            <person name="Blande D."/>
            <person name="Halimaa P."/>
            <person name="Tervahauta A.I."/>
            <person name="Aarts M.G."/>
            <person name="Karenlampi S.O."/>
        </authorList>
    </citation>
    <scope>NUCLEOTIDE SEQUENCE</scope>
</reference>
<dbReference type="GO" id="GO:0003735">
    <property type="term" value="F:structural constituent of ribosome"/>
    <property type="evidence" value="ECO:0007669"/>
    <property type="project" value="InterPro"/>
</dbReference>
<evidence type="ECO:0000256" key="1">
    <source>
        <dbReference type="ARBA" id="ARBA00004173"/>
    </source>
</evidence>